<evidence type="ECO:0000313" key="2">
    <source>
        <dbReference type="EMBL" id="KAA0149929.1"/>
    </source>
</evidence>
<gene>
    <name evidence="2" type="ORF">FNF31_07136</name>
</gene>
<dbReference type="Proteomes" id="UP000325113">
    <property type="component" value="Unassembled WGS sequence"/>
</dbReference>
<evidence type="ECO:0000256" key="1">
    <source>
        <dbReference type="SAM" id="MobiDB-lite"/>
    </source>
</evidence>
<dbReference type="EMBL" id="VLTM01000129">
    <property type="protein sequence ID" value="KAA0149929.1"/>
    <property type="molecule type" value="Genomic_DNA"/>
</dbReference>
<proteinExistence type="predicted"/>
<comment type="caution">
    <text evidence="2">The sequence shown here is derived from an EMBL/GenBank/DDBJ whole genome shotgun (WGS) entry which is preliminary data.</text>
</comment>
<accession>A0A5A8CBC5</accession>
<sequence length="102" mass="11159">MALALRRDRAQRSGRGAASADLTLDLVRKIQKWKSKAVRTLEKKREARAMSVMKRNAERMVELEDFLAQRDPGGAHGLEPAGAQGGAGLPRPGPDWDARPAD</sequence>
<protein>
    <submittedName>
        <fullName evidence="2">Uncharacterized protein</fullName>
    </submittedName>
</protein>
<dbReference type="AlphaFoldDB" id="A0A5A8CBC5"/>
<feature type="region of interest" description="Disordered" evidence="1">
    <location>
        <begin position="70"/>
        <end position="102"/>
    </location>
</feature>
<evidence type="ECO:0000313" key="3">
    <source>
        <dbReference type="Proteomes" id="UP000325113"/>
    </source>
</evidence>
<reference evidence="2 3" key="1">
    <citation type="submission" date="2019-07" db="EMBL/GenBank/DDBJ databases">
        <title>Genomes of Cafeteria roenbergensis.</title>
        <authorList>
            <person name="Fischer M.G."/>
            <person name="Hackl T."/>
            <person name="Roman M."/>
        </authorList>
    </citation>
    <scope>NUCLEOTIDE SEQUENCE [LARGE SCALE GENOMIC DNA]</scope>
    <source>
        <strain evidence="2 3">Cflag</strain>
    </source>
</reference>
<name>A0A5A8CBC5_CAFRO</name>
<organism evidence="2 3">
    <name type="scientific">Cafeteria roenbergensis</name>
    <name type="common">Marine flagellate</name>
    <dbReference type="NCBI Taxonomy" id="33653"/>
    <lineage>
        <taxon>Eukaryota</taxon>
        <taxon>Sar</taxon>
        <taxon>Stramenopiles</taxon>
        <taxon>Bigyra</taxon>
        <taxon>Opalozoa</taxon>
        <taxon>Bicosoecida</taxon>
        <taxon>Cafeteriaceae</taxon>
        <taxon>Cafeteria</taxon>
    </lineage>
</organism>